<dbReference type="GO" id="GO:0000175">
    <property type="term" value="F:3'-5'-RNA exonuclease activity"/>
    <property type="evidence" value="ECO:0007669"/>
    <property type="project" value="TreeGrafter"/>
</dbReference>
<comment type="caution">
    <text evidence="2">The sequence shown here is derived from an EMBL/GenBank/DDBJ whole genome shotgun (WGS) entry which is preliminary data.</text>
</comment>
<accession>A0A9D1P6W2</accession>
<keyword evidence="2" id="KW-0540">Nuclease</keyword>
<reference evidence="2" key="2">
    <citation type="journal article" date="2021" name="PeerJ">
        <title>Extensive microbial diversity within the chicken gut microbiome revealed by metagenomics and culture.</title>
        <authorList>
            <person name="Gilroy R."/>
            <person name="Ravi A."/>
            <person name="Getino M."/>
            <person name="Pursley I."/>
            <person name="Horton D.L."/>
            <person name="Alikhan N.F."/>
            <person name="Baker D."/>
            <person name="Gharbi K."/>
            <person name="Hall N."/>
            <person name="Watson M."/>
            <person name="Adriaenssens E.M."/>
            <person name="Foster-Nyarko E."/>
            <person name="Jarju S."/>
            <person name="Secka A."/>
            <person name="Antonio M."/>
            <person name="Oren A."/>
            <person name="Chaudhuri R.R."/>
            <person name="La Ragione R."/>
            <person name="Hildebrand F."/>
            <person name="Pallen M.J."/>
        </authorList>
    </citation>
    <scope>NUCLEOTIDE SEQUENCE</scope>
    <source>
        <strain evidence="2">CHK183-6373</strain>
    </source>
</reference>
<keyword evidence="2" id="KW-0378">Hydrolase</keyword>
<dbReference type="InterPro" id="IPR005135">
    <property type="entry name" value="Endo/exonuclease/phosphatase"/>
</dbReference>
<name>A0A9D1P6W2_9FIRM</name>
<dbReference type="Gene3D" id="3.60.10.10">
    <property type="entry name" value="Endonuclease/exonuclease/phosphatase"/>
    <property type="match status" value="1"/>
</dbReference>
<organism evidence="2 3">
    <name type="scientific">Candidatus Ornithocaccomicrobium faecavium</name>
    <dbReference type="NCBI Taxonomy" id="2840890"/>
    <lineage>
        <taxon>Bacteria</taxon>
        <taxon>Bacillati</taxon>
        <taxon>Bacillota</taxon>
        <taxon>Clostridia</taxon>
        <taxon>Candidatus Ornithocaccomicrobium</taxon>
    </lineage>
</organism>
<dbReference type="Proteomes" id="UP000886884">
    <property type="component" value="Unassembled WGS sequence"/>
</dbReference>
<dbReference type="EMBL" id="DVOT01000030">
    <property type="protein sequence ID" value="HIV26648.1"/>
    <property type="molecule type" value="Genomic_DNA"/>
</dbReference>
<dbReference type="PANTHER" id="PTHR12121">
    <property type="entry name" value="CARBON CATABOLITE REPRESSOR PROTEIN 4"/>
    <property type="match status" value="1"/>
</dbReference>
<proteinExistence type="predicted"/>
<dbReference type="AlphaFoldDB" id="A0A9D1P6W2"/>
<keyword evidence="2" id="KW-0255">Endonuclease</keyword>
<feature type="domain" description="Endonuclease/exonuclease/phosphatase" evidence="1">
    <location>
        <begin position="6"/>
        <end position="245"/>
    </location>
</feature>
<dbReference type="CDD" id="cd09083">
    <property type="entry name" value="EEP-1"/>
    <property type="match status" value="1"/>
</dbReference>
<evidence type="ECO:0000259" key="1">
    <source>
        <dbReference type="Pfam" id="PF03372"/>
    </source>
</evidence>
<dbReference type="InterPro" id="IPR036691">
    <property type="entry name" value="Endo/exonu/phosph_ase_sf"/>
</dbReference>
<protein>
    <submittedName>
        <fullName evidence="2">Endonuclease/exonuclease/phosphatase family protein</fullName>
    </submittedName>
</protein>
<evidence type="ECO:0000313" key="2">
    <source>
        <dbReference type="EMBL" id="HIV26648.1"/>
    </source>
</evidence>
<dbReference type="InterPro" id="IPR050410">
    <property type="entry name" value="CCR4/nocturin_mRNA_transcr"/>
</dbReference>
<reference evidence="2" key="1">
    <citation type="submission" date="2020-10" db="EMBL/GenBank/DDBJ databases">
        <authorList>
            <person name="Gilroy R."/>
        </authorList>
    </citation>
    <scope>NUCLEOTIDE SEQUENCE</scope>
    <source>
        <strain evidence="2">CHK183-6373</strain>
    </source>
</reference>
<dbReference type="Pfam" id="PF03372">
    <property type="entry name" value="Exo_endo_phos"/>
    <property type="match status" value="1"/>
</dbReference>
<dbReference type="GO" id="GO:0004519">
    <property type="term" value="F:endonuclease activity"/>
    <property type="evidence" value="ECO:0007669"/>
    <property type="project" value="UniProtKB-KW"/>
</dbReference>
<gene>
    <name evidence="2" type="ORF">IAA64_01650</name>
</gene>
<dbReference type="SUPFAM" id="SSF56219">
    <property type="entry name" value="DNase I-like"/>
    <property type="match status" value="1"/>
</dbReference>
<dbReference type="PANTHER" id="PTHR12121:SF36">
    <property type="entry name" value="ENDONUCLEASE_EXONUCLEASE_PHOSPHATASE DOMAIN-CONTAINING PROTEIN"/>
    <property type="match status" value="1"/>
</dbReference>
<sequence length="254" mass="28281">MILKLATFNLRYQNDGDKALGRDFAARRASIAAQLRAAAPDAVGFQELLPGMRDWLESELGDYQFVGVEREAGFGGECNAIAFRKDAVRLHETYTFWLSPTPDVPGSRFEKQSSCPRICTVTLLRHRPTGQLFRFFNTHLDYAQEYAMEEGLKLVFAAARREQEKQRLPLVITGDFNFTPADAPYRLISENGYADLAADSGGTFHKFGALEQPKKIDYILSDGSFHPLDLQVWHADAAGCTLSDHNGLMVQAGA</sequence>
<evidence type="ECO:0000313" key="3">
    <source>
        <dbReference type="Proteomes" id="UP000886884"/>
    </source>
</evidence>